<evidence type="ECO:0000259" key="1">
    <source>
        <dbReference type="Pfam" id="PF05419"/>
    </source>
</evidence>
<dbReference type="RefSeq" id="YP_009314647.1">
    <property type="nucleotide sequence ID" value="NC_031663.1"/>
</dbReference>
<dbReference type="Gene3D" id="1.25.40.620">
    <property type="match status" value="1"/>
</dbReference>
<feature type="domain" description="GUN4-like" evidence="1">
    <location>
        <begin position="99"/>
        <end position="239"/>
    </location>
</feature>
<reference evidence="2" key="1">
    <citation type="submission" date="2016-10" db="EMBL/GenBank/DDBJ databases">
        <title>Chloroplast genomes as a tool to resolve red algal phylogenies: a case study in the Nemaliales.</title>
        <authorList>
            <person name="Costa J.F."/>
            <person name="Lin S.M."/>
            <person name="Macaya E.C."/>
            <person name="Fernandez-Garcia C."/>
            <person name="Verbruggen H."/>
        </authorList>
    </citation>
    <scope>NUCLEOTIDE SEQUENCE</scope>
    <source>
        <strain evidence="2">J.0154</strain>
    </source>
</reference>
<dbReference type="Gene3D" id="1.10.10.1770">
    <property type="entry name" value="Gun4-like"/>
    <property type="match status" value="1"/>
</dbReference>
<dbReference type="GeneID" id="29999923"/>
<dbReference type="CDD" id="cd16383">
    <property type="entry name" value="GUN4"/>
    <property type="match status" value="1"/>
</dbReference>
<dbReference type="PANTHER" id="PTHR34800:SF1">
    <property type="entry name" value="TETRAPYRROLE-BINDING PROTEIN, CHLOROPLASTIC"/>
    <property type="match status" value="1"/>
</dbReference>
<keyword evidence="2" id="KW-0150">Chloroplast</keyword>
<gene>
    <name evidence="2" type="primary">ycf53</name>
    <name evidence="2" type="ORF">J0154_25</name>
</gene>
<protein>
    <recommendedName>
        <fullName evidence="1">GUN4-like domain-containing protein</fullName>
    </recommendedName>
</protein>
<proteinExistence type="predicted"/>
<dbReference type="EMBL" id="LT622872">
    <property type="protein sequence ID" value="SCW23102.1"/>
    <property type="molecule type" value="Genomic_DNA"/>
</dbReference>
<dbReference type="Pfam" id="PF05419">
    <property type="entry name" value="GUN4"/>
    <property type="match status" value="1"/>
</dbReference>
<dbReference type="InterPro" id="IPR008629">
    <property type="entry name" value="GUN4-like"/>
</dbReference>
<evidence type="ECO:0000313" key="2">
    <source>
        <dbReference type="EMBL" id="SCW23102.1"/>
    </source>
</evidence>
<dbReference type="GO" id="GO:0046906">
    <property type="term" value="F:tetrapyrrole binding"/>
    <property type="evidence" value="ECO:0007669"/>
    <property type="project" value="TreeGrafter"/>
</dbReference>
<reference evidence="2" key="2">
    <citation type="submission" date="2016-10" db="EMBL/GenBank/DDBJ databases">
        <authorList>
            <person name="de Groot N.N."/>
        </authorList>
    </citation>
    <scope>NUCLEOTIDE SEQUENCE</scope>
    <source>
        <strain evidence="2">J.0154</strain>
    </source>
</reference>
<keyword evidence="2" id="KW-0934">Plastid</keyword>
<accession>A0A1G4NWR4</accession>
<dbReference type="AlphaFoldDB" id="A0A1G4NWR4"/>
<dbReference type="InterPro" id="IPR037215">
    <property type="entry name" value="GUN4-like_sf"/>
</dbReference>
<sequence>MLKKMENLDDDCKKLLDLLHTSDLNFSEQKIELINKIYLKDKLLHSQLLSILLDRYYDASVMTDFIDGVMFELLLQSDNTIVHTEISKHFAQGIVRLKSECNIDYLPLQKLLLSKKFQEADTLTHVLLCQLSQILGNHTRKWLYFTDINRFPATDLHTIDQLWQVHSGGLFGLSVQKRIWLSNNSDWERFWAKIGWKVDNVNCRYPQEFVWDVNAPEGHLPLFNQLRGVQVMAALFEHPAF</sequence>
<name>A0A1G4NWR4_9FLOR</name>
<geneLocation type="chloroplast" evidence="2"/>
<organism evidence="2">
    <name type="scientific">Neoizziella asiatica</name>
    <dbReference type="NCBI Taxonomy" id="1077397"/>
    <lineage>
        <taxon>Eukaryota</taxon>
        <taxon>Rhodophyta</taxon>
        <taxon>Florideophyceae</taxon>
        <taxon>Nemaliophycidae</taxon>
        <taxon>Nemaliales</taxon>
        <taxon>Liagoraceae</taxon>
        <taxon>Neoizziella</taxon>
    </lineage>
</organism>
<dbReference type="SUPFAM" id="SSF140869">
    <property type="entry name" value="GUN4-like"/>
    <property type="match status" value="1"/>
</dbReference>
<dbReference type="PANTHER" id="PTHR34800">
    <property type="entry name" value="TETRAPYRROLE-BINDING PROTEIN, CHLOROPLASTIC"/>
    <property type="match status" value="1"/>
</dbReference>